<dbReference type="EMBL" id="JBHSGA010000017">
    <property type="protein sequence ID" value="MFC4526760.1"/>
    <property type="molecule type" value="Genomic_DNA"/>
</dbReference>
<dbReference type="Pfam" id="PF00535">
    <property type="entry name" value="Glycos_transf_2"/>
    <property type="match status" value="1"/>
</dbReference>
<dbReference type="Gene3D" id="3.90.550.10">
    <property type="entry name" value="Spore Coat Polysaccharide Biosynthesis Protein SpsA, Chain A"/>
    <property type="match status" value="1"/>
</dbReference>
<dbReference type="InterPro" id="IPR029044">
    <property type="entry name" value="Nucleotide-diphossugar_trans"/>
</dbReference>
<gene>
    <name evidence="2" type="ORF">ACFO5W_08950</name>
</gene>
<organism evidence="2 3">
    <name type="scientific">Dyella halodurans</name>
    <dbReference type="NCBI Taxonomy" id="1920171"/>
    <lineage>
        <taxon>Bacteria</taxon>
        <taxon>Pseudomonadati</taxon>
        <taxon>Pseudomonadota</taxon>
        <taxon>Gammaproteobacteria</taxon>
        <taxon>Lysobacterales</taxon>
        <taxon>Rhodanobacteraceae</taxon>
        <taxon>Dyella</taxon>
    </lineage>
</organism>
<evidence type="ECO:0000259" key="1">
    <source>
        <dbReference type="Pfam" id="PF00535"/>
    </source>
</evidence>
<comment type="caution">
    <text evidence="2">The sequence shown here is derived from an EMBL/GenBank/DDBJ whole genome shotgun (WGS) entry which is preliminary data.</text>
</comment>
<dbReference type="PANTHER" id="PTHR22916">
    <property type="entry name" value="GLYCOSYLTRANSFERASE"/>
    <property type="match status" value="1"/>
</dbReference>
<dbReference type="CDD" id="cd00761">
    <property type="entry name" value="Glyco_tranf_GTA_type"/>
    <property type="match status" value="1"/>
</dbReference>
<keyword evidence="3" id="KW-1185">Reference proteome</keyword>
<dbReference type="SUPFAM" id="SSF53448">
    <property type="entry name" value="Nucleotide-diphospho-sugar transferases"/>
    <property type="match status" value="1"/>
</dbReference>
<protein>
    <submittedName>
        <fullName evidence="2">Glycosyltransferase family 2 protein</fullName>
    </submittedName>
</protein>
<evidence type="ECO:0000313" key="3">
    <source>
        <dbReference type="Proteomes" id="UP001595961"/>
    </source>
</evidence>
<accession>A0ABV9C1A1</accession>
<sequence length="249" mass="27956">MTPDLVSVIMPAYNAERTLRASVLSVREQTYPALELIIVDDGSRDGTTGLICELARADHRLRVLYQPSNNGVAAARNAGIEAAQGSYIAFLDSDDRWHPHKLELQIGHMRGTGSLVSYTAYDRVAEDGHVLSHVRPPSVVTHDDMLRSNHIGNLTGVYHRSLGDAHFLAVGHEDYVFWLDLVRRAGGASCVPYADALAWYLVHGGSLSSDKLRAARWQWHIYRDIERLGWLAASHYMCHYAWQAVRKRR</sequence>
<dbReference type="RefSeq" id="WP_266148656.1">
    <property type="nucleotide sequence ID" value="NZ_CP064028.1"/>
</dbReference>
<dbReference type="PANTHER" id="PTHR22916:SF3">
    <property type="entry name" value="UDP-GLCNAC:BETAGAL BETA-1,3-N-ACETYLGLUCOSAMINYLTRANSFERASE-LIKE PROTEIN 1"/>
    <property type="match status" value="1"/>
</dbReference>
<dbReference type="Proteomes" id="UP001595961">
    <property type="component" value="Unassembled WGS sequence"/>
</dbReference>
<feature type="domain" description="Glycosyltransferase 2-like" evidence="1">
    <location>
        <begin position="7"/>
        <end position="134"/>
    </location>
</feature>
<reference evidence="3" key="1">
    <citation type="journal article" date="2019" name="Int. J. Syst. Evol. Microbiol.">
        <title>The Global Catalogue of Microorganisms (GCM) 10K type strain sequencing project: providing services to taxonomists for standard genome sequencing and annotation.</title>
        <authorList>
            <consortium name="The Broad Institute Genomics Platform"/>
            <consortium name="The Broad Institute Genome Sequencing Center for Infectious Disease"/>
            <person name="Wu L."/>
            <person name="Ma J."/>
        </authorList>
    </citation>
    <scope>NUCLEOTIDE SEQUENCE [LARGE SCALE GENOMIC DNA]</scope>
    <source>
        <strain evidence="3">CCM 4481</strain>
    </source>
</reference>
<dbReference type="InterPro" id="IPR001173">
    <property type="entry name" value="Glyco_trans_2-like"/>
</dbReference>
<proteinExistence type="predicted"/>
<evidence type="ECO:0000313" key="2">
    <source>
        <dbReference type="EMBL" id="MFC4526760.1"/>
    </source>
</evidence>
<name>A0ABV9C1A1_9GAMM</name>